<proteinExistence type="inferred from homology"/>
<dbReference type="EMBL" id="PXXU01000064">
    <property type="protein sequence ID" value="PSJ16197.1"/>
    <property type="molecule type" value="Genomic_DNA"/>
</dbReference>
<comment type="similarity">
    <text evidence="1">Belongs to the glycosyltransferase 2 family.</text>
</comment>
<dbReference type="Pfam" id="PF00535">
    <property type="entry name" value="Glycos_transf_2"/>
    <property type="match status" value="1"/>
</dbReference>
<dbReference type="GO" id="GO:0016757">
    <property type="term" value="F:glycosyltransferase activity"/>
    <property type="evidence" value="ECO:0007669"/>
    <property type="project" value="UniProtKB-KW"/>
</dbReference>
<name>A0A2P7NRW6_9PROT</name>
<dbReference type="InterPro" id="IPR001173">
    <property type="entry name" value="Glyco_trans_2-like"/>
</dbReference>
<keyword evidence="3 5" id="KW-0808">Transferase</keyword>
<dbReference type="PANTHER" id="PTHR43179:SF12">
    <property type="entry name" value="GALACTOFURANOSYLTRANSFERASE GLFT2"/>
    <property type="match status" value="1"/>
</dbReference>
<reference evidence="5 6" key="1">
    <citation type="submission" date="2018-03" db="EMBL/GenBank/DDBJ databases">
        <title>Draft genome of Nitrosomonas supralitoralis APG5.</title>
        <authorList>
            <person name="Urakawa H."/>
            <person name="Lopez J.V."/>
        </authorList>
    </citation>
    <scope>NUCLEOTIDE SEQUENCE [LARGE SCALE GENOMIC DNA]</scope>
    <source>
        <strain evidence="5 6">APG5</strain>
    </source>
</reference>
<gene>
    <name evidence="5" type="ORF">C7H79_14820</name>
</gene>
<accession>A0A2P7NRW6</accession>
<organism evidence="5 6">
    <name type="scientific">Nitrosomonas supralitoralis</name>
    <dbReference type="NCBI Taxonomy" id="2116706"/>
    <lineage>
        <taxon>Bacteria</taxon>
        <taxon>Pseudomonadati</taxon>
        <taxon>Pseudomonadota</taxon>
        <taxon>Betaproteobacteria</taxon>
        <taxon>Nitrosomonadales</taxon>
        <taxon>Nitrosomonadaceae</taxon>
        <taxon>Nitrosomonas</taxon>
    </lineage>
</organism>
<dbReference type="Proteomes" id="UP000241912">
    <property type="component" value="Unassembled WGS sequence"/>
</dbReference>
<dbReference type="PANTHER" id="PTHR43179">
    <property type="entry name" value="RHAMNOSYLTRANSFERASE WBBL"/>
    <property type="match status" value="1"/>
</dbReference>
<keyword evidence="2" id="KW-0328">Glycosyltransferase</keyword>
<sequence length="353" mass="40073">MNSLIKPPDKSIDVVIPVYNAPELTKCCIDSVVANLGQSIRRIIIQDDASDMETREMLDGLPYDRLEIFHAEQNQGFGVSVNAAVNRSDAFYVLILNSDTEVSQDFLPLLCSAFEADPRLAVIIPAGNSYEKYDFNRYIVREGGYIQTHYLRGHAILVRRDAFQEVGGFDPSFGRGYYEDIDLGRRLDLCGWHYGVHPHAFIYHKGGASFGRERVILARRNRAFYLLRYPTARRNILLLSGNCSLVEFPSDFLDAIEVVCHEGGSVHWFTPELPSQLVCLQMYNHPLQLSSVIRVLLRGWKRADRRISEIWIMPGVPHILHSSLAFWAHLHSLKVLSPEEVIAQSCAVRMSPE</sequence>
<dbReference type="OrthoDB" id="9816564at2"/>
<evidence type="ECO:0000259" key="4">
    <source>
        <dbReference type="Pfam" id="PF00535"/>
    </source>
</evidence>
<protein>
    <submittedName>
        <fullName evidence="5">Glycosyl transferase</fullName>
    </submittedName>
</protein>
<dbReference type="RefSeq" id="WP_106708073.1">
    <property type="nucleotide sequence ID" value="NZ_PXXU01000064.1"/>
</dbReference>
<dbReference type="InterPro" id="IPR029044">
    <property type="entry name" value="Nucleotide-diphossugar_trans"/>
</dbReference>
<comment type="caution">
    <text evidence="5">The sequence shown here is derived from an EMBL/GenBank/DDBJ whole genome shotgun (WGS) entry which is preliminary data.</text>
</comment>
<feature type="domain" description="Glycosyltransferase 2-like" evidence="4">
    <location>
        <begin position="14"/>
        <end position="162"/>
    </location>
</feature>
<evidence type="ECO:0000313" key="5">
    <source>
        <dbReference type="EMBL" id="PSJ16197.1"/>
    </source>
</evidence>
<evidence type="ECO:0000256" key="3">
    <source>
        <dbReference type="ARBA" id="ARBA00022679"/>
    </source>
</evidence>
<keyword evidence="6" id="KW-1185">Reference proteome</keyword>
<evidence type="ECO:0000313" key="6">
    <source>
        <dbReference type="Proteomes" id="UP000241912"/>
    </source>
</evidence>
<dbReference type="SUPFAM" id="SSF53448">
    <property type="entry name" value="Nucleotide-diphospho-sugar transferases"/>
    <property type="match status" value="1"/>
</dbReference>
<dbReference type="Gene3D" id="3.90.550.10">
    <property type="entry name" value="Spore Coat Polysaccharide Biosynthesis Protein SpsA, Chain A"/>
    <property type="match status" value="1"/>
</dbReference>
<dbReference type="AlphaFoldDB" id="A0A2P7NRW6"/>
<evidence type="ECO:0000256" key="2">
    <source>
        <dbReference type="ARBA" id="ARBA00022676"/>
    </source>
</evidence>
<evidence type="ECO:0000256" key="1">
    <source>
        <dbReference type="ARBA" id="ARBA00006739"/>
    </source>
</evidence>